<protein>
    <submittedName>
        <fullName evidence="2">Uncharacterized protein</fullName>
    </submittedName>
</protein>
<feature type="region of interest" description="Disordered" evidence="1">
    <location>
        <begin position="1"/>
        <end position="29"/>
    </location>
</feature>
<sequence>VVGAKLDGKCDMTQKKKPPRKVIESNDSR</sequence>
<name>A0A382HZC8_9ZZZZ</name>
<reference evidence="2" key="1">
    <citation type="submission" date="2018-05" db="EMBL/GenBank/DDBJ databases">
        <authorList>
            <person name="Lanie J.A."/>
            <person name="Ng W.-L."/>
            <person name="Kazmierczak K.M."/>
            <person name="Andrzejewski T.M."/>
            <person name="Davidsen T.M."/>
            <person name="Wayne K.J."/>
            <person name="Tettelin H."/>
            <person name="Glass J.I."/>
            <person name="Rusch D."/>
            <person name="Podicherti R."/>
            <person name="Tsui H.-C.T."/>
            <person name="Winkler M.E."/>
        </authorList>
    </citation>
    <scope>NUCLEOTIDE SEQUENCE</scope>
</reference>
<dbReference type="EMBL" id="UINC01064108">
    <property type="protein sequence ID" value="SVB92442.1"/>
    <property type="molecule type" value="Genomic_DNA"/>
</dbReference>
<accession>A0A382HZC8</accession>
<gene>
    <name evidence="2" type="ORF">METZ01_LOCUS245296</name>
</gene>
<evidence type="ECO:0000256" key="1">
    <source>
        <dbReference type="SAM" id="MobiDB-lite"/>
    </source>
</evidence>
<organism evidence="2">
    <name type="scientific">marine metagenome</name>
    <dbReference type="NCBI Taxonomy" id="408172"/>
    <lineage>
        <taxon>unclassified sequences</taxon>
        <taxon>metagenomes</taxon>
        <taxon>ecological metagenomes</taxon>
    </lineage>
</organism>
<dbReference type="AlphaFoldDB" id="A0A382HZC8"/>
<feature type="compositionally biased region" description="Basic and acidic residues" evidence="1">
    <location>
        <begin position="1"/>
        <end position="14"/>
    </location>
</feature>
<feature type="non-terminal residue" evidence="2">
    <location>
        <position position="1"/>
    </location>
</feature>
<evidence type="ECO:0000313" key="2">
    <source>
        <dbReference type="EMBL" id="SVB92442.1"/>
    </source>
</evidence>
<proteinExistence type="predicted"/>